<accession>A0AAJ8BU01</accession>
<reference evidence="1" key="1">
    <citation type="submission" date="2025-02" db="EMBL/GenBank/DDBJ databases">
        <authorList>
            <consortium name="NCBI Genome Project"/>
        </authorList>
    </citation>
    <scope>NUCLEOTIDE SEQUENCE</scope>
</reference>
<dbReference type="RefSeq" id="XP_059603850.1">
    <property type="nucleotide sequence ID" value="XM_059748751.1"/>
</dbReference>
<protein>
    <submittedName>
        <fullName evidence="1">Uncharacterized protein</fullName>
    </submittedName>
</protein>
<dbReference type="VEuPathDB" id="FungiDB:An07g10330"/>
<evidence type="ECO:0000313" key="1">
    <source>
        <dbReference type="RefSeq" id="XP_059603850.1"/>
    </source>
</evidence>
<organism evidence="1">
    <name type="scientific">Aspergillus niger</name>
    <dbReference type="NCBI Taxonomy" id="5061"/>
    <lineage>
        <taxon>Eukaryota</taxon>
        <taxon>Fungi</taxon>
        <taxon>Dikarya</taxon>
        <taxon>Ascomycota</taxon>
        <taxon>Pezizomycotina</taxon>
        <taxon>Eurotiomycetes</taxon>
        <taxon>Eurotiomycetidae</taxon>
        <taxon>Eurotiales</taxon>
        <taxon>Aspergillaceae</taxon>
        <taxon>Aspergillus</taxon>
        <taxon>Aspergillus subgen. Circumdati</taxon>
    </lineage>
</organism>
<dbReference type="GeneID" id="84591548"/>
<dbReference type="KEGG" id="ang:An07g10330"/>
<reference evidence="1" key="2">
    <citation type="submission" date="2025-08" db="UniProtKB">
        <authorList>
            <consortium name="RefSeq"/>
        </authorList>
    </citation>
    <scope>IDENTIFICATION</scope>
</reference>
<dbReference type="AlphaFoldDB" id="A0AAJ8BU01"/>
<proteinExistence type="predicted"/>
<gene>
    <name evidence="1" type="ORF">An07g10330</name>
</gene>
<sequence>MTDWDINCRKSSDRQNAYEGSSFPLRSVGEVASVIRQGNWSTSDHAPKTRGWVGIFLAVNILDSQNGHHYITATCSVPSIPRQLHYSLVGLPSESYLLATPDWLSIPSYLIPYYLVGWNPALYPTEFSKAERKKRISPRAAHQEAYGVLSIIIIRLSHHRPTEHRLVHPFYFSRRVSVLFWAPSSSS</sequence>
<name>A0AAJ8BU01_ASPNG</name>